<proteinExistence type="predicted"/>
<sequence>EKWPKSPSSGRTVGERDIPDRSRYRSRALCPETAPCYRIGQQTPHPSGMFLCDFHCIQMILIQSWCKKPSL</sequence>
<dbReference type="AlphaFoldDB" id="A0A8J6K0F2"/>
<accession>A0A8J6K0F2</accession>
<keyword evidence="3" id="KW-1185">Reference proteome</keyword>
<protein>
    <submittedName>
        <fullName evidence="2">Uncharacterized protein</fullName>
    </submittedName>
</protein>
<evidence type="ECO:0000313" key="3">
    <source>
        <dbReference type="Proteomes" id="UP000770717"/>
    </source>
</evidence>
<comment type="caution">
    <text evidence="2">The sequence shown here is derived from an EMBL/GenBank/DDBJ whole genome shotgun (WGS) entry which is preliminary data.</text>
</comment>
<gene>
    <name evidence="2" type="ORF">GDO78_004473</name>
</gene>
<evidence type="ECO:0000313" key="2">
    <source>
        <dbReference type="EMBL" id="KAG9474185.1"/>
    </source>
</evidence>
<reference evidence="2" key="1">
    <citation type="thesis" date="2020" institute="ProQuest LLC" country="789 East Eisenhower Parkway, Ann Arbor, MI, USA">
        <title>Comparative Genomics and Chromosome Evolution.</title>
        <authorList>
            <person name="Mudd A.B."/>
        </authorList>
    </citation>
    <scope>NUCLEOTIDE SEQUENCE</scope>
    <source>
        <strain evidence="2">HN-11 Male</strain>
        <tissue evidence="2">Kidney and liver</tissue>
    </source>
</reference>
<evidence type="ECO:0000256" key="1">
    <source>
        <dbReference type="SAM" id="MobiDB-lite"/>
    </source>
</evidence>
<feature type="non-terminal residue" evidence="2">
    <location>
        <position position="1"/>
    </location>
</feature>
<dbReference type="EMBL" id="WNTK01000013">
    <property type="protein sequence ID" value="KAG9474185.1"/>
    <property type="molecule type" value="Genomic_DNA"/>
</dbReference>
<feature type="compositionally biased region" description="Polar residues" evidence="1">
    <location>
        <begin position="1"/>
        <end position="11"/>
    </location>
</feature>
<dbReference type="Proteomes" id="UP000770717">
    <property type="component" value="Unassembled WGS sequence"/>
</dbReference>
<name>A0A8J6K0F2_ELECQ</name>
<organism evidence="2 3">
    <name type="scientific">Eleutherodactylus coqui</name>
    <name type="common">Puerto Rican coqui</name>
    <dbReference type="NCBI Taxonomy" id="57060"/>
    <lineage>
        <taxon>Eukaryota</taxon>
        <taxon>Metazoa</taxon>
        <taxon>Chordata</taxon>
        <taxon>Craniata</taxon>
        <taxon>Vertebrata</taxon>
        <taxon>Euteleostomi</taxon>
        <taxon>Amphibia</taxon>
        <taxon>Batrachia</taxon>
        <taxon>Anura</taxon>
        <taxon>Neobatrachia</taxon>
        <taxon>Hyloidea</taxon>
        <taxon>Eleutherodactylidae</taxon>
        <taxon>Eleutherodactylinae</taxon>
        <taxon>Eleutherodactylus</taxon>
        <taxon>Eleutherodactylus</taxon>
    </lineage>
</organism>
<feature type="region of interest" description="Disordered" evidence="1">
    <location>
        <begin position="1"/>
        <end position="20"/>
    </location>
</feature>